<dbReference type="GO" id="GO:0005524">
    <property type="term" value="F:ATP binding"/>
    <property type="evidence" value="ECO:0007669"/>
    <property type="project" value="UniProtKB-UniRule"/>
</dbReference>
<evidence type="ECO:0000256" key="5">
    <source>
        <dbReference type="ARBA" id="ARBA00022777"/>
    </source>
</evidence>
<dbReference type="InterPro" id="IPR050236">
    <property type="entry name" value="Ser_Thr_kinase_AGC"/>
</dbReference>
<dbReference type="Proteomes" id="UP000041254">
    <property type="component" value="Unassembled WGS sequence"/>
</dbReference>
<dbReference type="Gene3D" id="1.10.510.10">
    <property type="entry name" value="Transferase(Phosphotransferase) domain 1"/>
    <property type="match status" value="2"/>
</dbReference>
<feature type="compositionally biased region" description="Low complexity" evidence="10">
    <location>
        <begin position="780"/>
        <end position="792"/>
    </location>
</feature>
<dbReference type="OrthoDB" id="63267at2759"/>
<dbReference type="SMART" id="SM00220">
    <property type="entry name" value="S_TKc"/>
    <property type="match status" value="1"/>
</dbReference>
<evidence type="ECO:0000256" key="2">
    <source>
        <dbReference type="ARBA" id="ARBA00022527"/>
    </source>
</evidence>
<feature type="compositionally biased region" description="Basic and acidic residues" evidence="10">
    <location>
        <begin position="498"/>
        <end position="507"/>
    </location>
</feature>
<dbReference type="PANTHER" id="PTHR24356:SF184">
    <property type="entry name" value="SERINE_THREONINE-PROTEIN KINASE TRICORNERED"/>
    <property type="match status" value="1"/>
</dbReference>
<dbReference type="SUPFAM" id="SSF56112">
    <property type="entry name" value="Protein kinase-like (PK-like)"/>
    <property type="match status" value="1"/>
</dbReference>
<organism evidence="13 14">
    <name type="scientific">Vitrella brassicaformis (strain CCMP3155)</name>
    <dbReference type="NCBI Taxonomy" id="1169540"/>
    <lineage>
        <taxon>Eukaryota</taxon>
        <taxon>Sar</taxon>
        <taxon>Alveolata</taxon>
        <taxon>Colpodellida</taxon>
        <taxon>Vitrellaceae</taxon>
        <taxon>Vitrella</taxon>
    </lineage>
</organism>
<feature type="compositionally biased region" description="Basic and acidic residues" evidence="10">
    <location>
        <begin position="635"/>
        <end position="660"/>
    </location>
</feature>
<evidence type="ECO:0000256" key="9">
    <source>
        <dbReference type="PROSITE-ProRule" id="PRU10141"/>
    </source>
</evidence>
<feature type="region of interest" description="Disordered" evidence="10">
    <location>
        <begin position="248"/>
        <end position="298"/>
    </location>
</feature>
<dbReference type="PROSITE" id="PS00107">
    <property type="entry name" value="PROTEIN_KINASE_ATP"/>
    <property type="match status" value="1"/>
</dbReference>
<dbReference type="InterPro" id="IPR008271">
    <property type="entry name" value="Ser/Thr_kinase_AS"/>
</dbReference>
<keyword evidence="3" id="KW-0808">Transferase</keyword>
<proteinExistence type="predicted"/>
<dbReference type="InterPro" id="IPR000961">
    <property type="entry name" value="AGC-kinase_C"/>
</dbReference>
<evidence type="ECO:0000256" key="10">
    <source>
        <dbReference type="SAM" id="MobiDB-lite"/>
    </source>
</evidence>
<dbReference type="EMBL" id="CDMY01000164">
    <property type="protein sequence ID" value="CEL93393.1"/>
    <property type="molecule type" value="Genomic_DNA"/>
</dbReference>
<sequence>MAERLASLEALTWESRARDRMSEAHMMRRLCEDMQREMEAMGFTEEEKDAMIEELVKNRAKFRGLETQLRMENIRMPSKRKVIGQGAYGIVYLLPESQWGVVVLKAMMKTELIRKNSVDKVLTERSAMTKAVDSPWIAHLYHSFQKEDLLLMVMEFVQGGDLMEHLIQRQIFSEQETRFYIAELVEALDYVHTKLGFIHRDVKPDNICLDTKGHLKLLDFGLAKDTQDWSSRVRRLFEAGRRSLKEHQERSVADVAANGLGSSQDGPTAGDVDGKHETQTQMQTPTQTTTSRPSHLSREQMASMVGTWDYMAPELFQRQPYGFDVDWWAVGVIMYEMLYGGPPFADPQHNPETTAQRVPQWQKHLEFHATPAISADAIGLMKKLLCDSKDRLKTAAEIRTHPFFKGIDFSSLRQQNPPFVPQLSGPLDTSYFPVIDTKEAEQRFQRNQFVFPKHDPTRLLARLTIRDDDWHYSDRTASKHLLHNPQLSYGLLKEHINSKKARQEQQQRKQVSANQGGEGRREGEGEKEKEEEDNDIVIVEREDHGAASPATPNLIPAISAVAPAPALAPLSSVEERTEPTLTDQAALASPTAADTPKHGGRSPTSRGAMSALLRPFTLLFRKQSGAAKGARRVGGRAEGDRNEATGGREGEGPTHQRCEEVTETPDAQQPMESGAQRQLTEGTPNTDIPISSIEVPTLPSSSPSASASPSAFAFPSDSSPTAASASPSPSPGGSPISPLPHGITLSHAEVMKAVRSKDTPTAAFIDKPSKEESAADDASADPQQQGQGQQHEAGGGADEAHADHEQEQPNDAGRQDEPEVEGSKGKQKGRQREKGAAFLEWLSHMQLWTGPAAPGVGGRARGMGHVHEMQ</sequence>
<dbReference type="EC" id="2.7.11.1" evidence="1"/>
<evidence type="ECO:0000256" key="8">
    <source>
        <dbReference type="ARBA" id="ARBA00048679"/>
    </source>
</evidence>
<dbReference type="InterPro" id="IPR017441">
    <property type="entry name" value="Protein_kinase_ATP_BS"/>
</dbReference>
<feature type="binding site" evidence="9">
    <location>
        <position position="115"/>
    </location>
    <ligand>
        <name>ATP</name>
        <dbReference type="ChEBI" id="CHEBI:30616"/>
    </ligand>
</feature>
<keyword evidence="5" id="KW-0418">Kinase</keyword>
<evidence type="ECO:0000256" key="3">
    <source>
        <dbReference type="ARBA" id="ARBA00022679"/>
    </source>
</evidence>
<keyword evidence="2" id="KW-0723">Serine/threonine-protein kinase</keyword>
<accession>A0A0G4EBN9</accession>
<evidence type="ECO:0000259" key="11">
    <source>
        <dbReference type="PROSITE" id="PS50011"/>
    </source>
</evidence>
<feature type="compositionally biased region" description="Basic and acidic residues" evidence="10">
    <location>
        <begin position="749"/>
        <end position="758"/>
    </location>
</feature>
<dbReference type="GO" id="GO:0035556">
    <property type="term" value="P:intracellular signal transduction"/>
    <property type="evidence" value="ECO:0007669"/>
    <property type="project" value="TreeGrafter"/>
</dbReference>
<dbReference type="Gene3D" id="3.30.200.20">
    <property type="entry name" value="Phosphorylase Kinase, domain 1"/>
    <property type="match status" value="2"/>
</dbReference>
<feature type="region of interest" description="Disordered" evidence="10">
    <location>
        <begin position="498"/>
        <end position="534"/>
    </location>
</feature>
<comment type="catalytic activity">
    <reaction evidence="8">
        <text>L-seryl-[protein] + ATP = O-phospho-L-seryl-[protein] + ADP + H(+)</text>
        <dbReference type="Rhea" id="RHEA:17989"/>
        <dbReference type="Rhea" id="RHEA-COMP:9863"/>
        <dbReference type="Rhea" id="RHEA-COMP:11604"/>
        <dbReference type="ChEBI" id="CHEBI:15378"/>
        <dbReference type="ChEBI" id="CHEBI:29999"/>
        <dbReference type="ChEBI" id="CHEBI:30616"/>
        <dbReference type="ChEBI" id="CHEBI:83421"/>
        <dbReference type="ChEBI" id="CHEBI:456216"/>
        <dbReference type="EC" id="2.7.11.1"/>
    </reaction>
</comment>
<dbReference type="Pfam" id="PF00069">
    <property type="entry name" value="Pkinase"/>
    <property type="match status" value="2"/>
</dbReference>
<feature type="domain" description="AGC-kinase C-terminal" evidence="12">
    <location>
        <begin position="405"/>
        <end position="459"/>
    </location>
</feature>
<comment type="catalytic activity">
    <reaction evidence="7">
        <text>L-threonyl-[protein] + ATP = O-phospho-L-threonyl-[protein] + ADP + H(+)</text>
        <dbReference type="Rhea" id="RHEA:46608"/>
        <dbReference type="Rhea" id="RHEA-COMP:11060"/>
        <dbReference type="Rhea" id="RHEA-COMP:11605"/>
        <dbReference type="ChEBI" id="CHEBI:15378"/>
        <dbReference type="ChEBI" id="CHEBI:30013"/>
        <dbReference type="ChEBI" id="CHEBI:30616"/>
        <dbReference type="ChEBI" id="CHEBI:61977"/>
        <dbReference type="ChEBI" id="CHEBI:456216"/>
        <dbReference type="EC" id="2.7.11.1"/>
    </reaction>
</comment>
<name>A0A0G4EBN9_VITBC</name>
<feature type="compositionally biased region" description="Polar residues" evidence="10">
    <location>
        <begin position="665"/>
        <end position="689"/>
    </location>
</feature>
<evidence type="ECO:0000256" key="4">
    <source>
        <dbReference type="ARBA" id="ARBA00022741"/>
    </source>
</evidence>
<dbReference type="PhylomeDB" id="A0A0G4EBN9"/>
<keyword evidence="14" id="KW-1185">Reference proteome</keyword>
<feature type="domain" description="Protein kinase" evidence="11">
    <location>
        <begin position="77"/>
        <end position="404"/>
    </location>
</feature>
<feature type="compositionally biased region" description="Low complexity" evidence="10">
    <location>
        <begin position="279"/>
        <end position="290"/>
    </location>
</feature>
<dbReference type="GO" id="GO:0004674">
    <property type="term" value="F:protein serine/threonine kinase activity"/>
    <property type="evidence" value="ECO:0007669"/>
    <property type="project" value="UniProtKB-KW"/>
</dbReference>
<dbReference type="VEuPathDB" id="CryptoDB:Vbra_3654"/>
<dbReference type="AlphaFoldDB" id="A0A0G4EBN9"/>
<dbReference type="InterPro" id="IPR000719">
    <property type="entry name" value="Prot_kinase_dom"/>
</dbReference>
<feature type="compositionally biased region" description="Low complexity" evidence="10">
    <location>
        <begin position="696"/>
        <end position="740"/>
    </location>
</feature>
<evidence type="ECO:0000256" key="1">
    <source>
        <dbReference type="ARBA" id="ARBA00012513"/>
    </source>
</evidence>
<evidence type="ECO:0000256" key="6">
    <source>
        <dbReference type="ARBA" id="ARBA00022840"/>
    </source>
</evidence>
<evidence type="ECO:0000259" key="12">
    <source>
        <dbReference type="PROSITE" id="PS51285"/>
    </source>
</evidence>
<protein>
    <recommendedName>
        <fullName evidence="1">non-specific serine/threonine protein kinase</fullName>
        <ecNumber evidence="1">2.7.11.1</ecNumber>
    </recommendedName>
</protein>
<dbReference type="PROSITE" id="PS50011">
    <property type="entry name" value="PROTEIN_KINASE_DOM"/>
    <property type="match status" value="1"/>
</dbReference>
<dbReference type="PANTHER" id="PTHR24356">
    <property type="entry name" value="SERINE/THREONINE-PROTEIN KINASE"/>
    <property type="match status" value="1"/>
</dbReference>
<dbReference type="STRING" id="1169540.A0A0G4EBN9"/>
<evidence type="ECO:0000313" key="13">
    <source>
        <dbReference type="EMBL" id="CEL93393.1"/>
    </source>
</evidence>
<dbReference type="PROSITE" id="PS00108">
    <property type="entry name" value="PROTEIN_KINASE_ST"/>
    <property type="match status" value="1"/>
</dbReference>
<keyword evidence="6 9" id="KW-0067">ATP-binding</keyword>
<feature type="compositionally biased region" description="Basic and acidic residues" evidence="10">
    <location>
        <begin position="518"/>
        <end position="528"/>
    </location>
</feature>
<evidence type="ECO:0000313" key="14">
    <source>
        <dbReference type="Proteomes" id="UP000041254"/>
    </source>
</evidence>
<evidence type="ECO:0000256" key="7">
    <source>
        <dbReference type="ARBA" id="ARBA00047899"/>
    </source>
</evidence>
<dbReference type="InParanoid" id="A0A0G4EBN9"/>
<dbReference type="InterPro" id="IPR011009">
    <property type="entry name" value="Kinase-like_dom_sf"/>
</dbReference>
<feature type="region of interest" description="Disordered" evidence="10">
    <location>
        <begin position="623"/>
        <end position="837"/>
    </location>
</feature>
<feature type="region of interest" description="Disordered" evidence="10">
    <location>
        <begin position="572"/>
        <end position="608"/>
    </location>
</feature>
<feature type="compositionally biased region" description="Basic and acidic residues" evidence="10">
    <location>
        <begin position="798"/>
        <end position="835"/>
    </location>
</feature>
<gene>
    <name evidence="13" type="ORF">Vbra_3654</name>
</gene>
<dbReference type="PROSITE" id="PS51285">
    <property type="entry name" value="AGC_KINASE_CTER"/>
    <property type="match status" value="1"/>
</dbReference>
<reference evidence="13 14" key="1">
    <citation type="submission" date="2014-11" db="EMBL/GenBank/DDBJ databases">
        <authorList>
            <person name="Zhu J."/>
            <person name="Qi W."/>
            <person name="Song R."/>
        </authorList>
    </citation>
    <scope>NUCLEOTIDE SEQUENCE [LARGE SCALE GENOMIC DNA]</scope>
</reference>
<keyword evidence="4 9" id="KW-0547">Nucleotide-binding</keyword>